<reference evidence="2 3" key="1">
    <citation type="submission" date="2023-01" db="EMBL/GenBank/DDBJ databases">
        <title>Cultivation and genomic characterization of new, ubiquitous marine nitrite-oxidizing bacteria from the Nitrospirales.</title>
        <authorList>
            <person name="Mueller A.J."/>
            <person name="Daebeler A."/>
            <person name="Herbold C.W."/>
            <person name="Kirkegaard R.H."/>
            <person name="Daims H."/>
        </authorList>
    </citation>
    <scope>NUCLEOTIDE SEQUENCE [LARGE SCALE GENOMIC DNA]</scope>
    <source>
        <strain evidence="2 3">VA</strain>
    </source>
</reference>
<evidence type="ECO:0000313" key="3">
    <source>
        <dbReference type="Proteomes" id="UP001302719"/>
    </source>
</evidence>
<dbReference type="Proteomes" id="UP001302719">
    <property type="component" value="Chromosome"/>
</dbReference>
<organism evidence="2 3">
    <name type="scientific">Candidatus Nitrospira allomarina</name>
    <dbReference type="NCBI Taxonomy" id="3020900"/>
    <lineage>
        <taxon>Bacteria</taxon>
        <taxon>Pseudomonadati</taxon>
        <taxon>Nitrospirota</taxon>
        <taxon>Nitrospiria</taxon>
        <taxon>Nitrospirales</taxon>
        <taxon>Nitrospiraceae</taxon>
        <taxon>Nitrospira</taxon>
    </lineage>
</organism>
<dbReference type="InterPro" id="IPR025411">
    <property type="entry name" value="DUF4136"/>
</dbReference>
<accession>A0AA96GAL9</accession>
<proteinExistence type="predicted"/>
<dbReference type="RefSeq" id="WP_312642079.1">
    <property type="nucleotide sequence ID" value="NZ_CP116967.1"/>
</dbReference>
<evidence type="ECO:0000259" key="1">
    <source>
        <dbReference type="Pfam" id="PF13590"/>
    </source>
</evidence>
<dbReference type="Gene3D" id="3.30.160.670">
    <property type="match status" value="1"/>
</dbReference>
<feature type="domain" description="DUF4136" evidence="1">
    <location>
        <begin position="29"/>
        <end position="189"/>
    </location>
</feature>
<dbReference type="EMBL" id="CP116967">
    <property type="protein sequence ID" value="WNM57517.1"/>
    <property type="molecule type" value="Genomic_DNA"/>
</dbReference>
<evidence type="ECO:0000313" key="2">
    <source>
        <dbReference type="EMBL" id="WNM57517.1"/>
    </source>
</evidence>
<protein>
    <submittedName>
        <fullName evidence="2">DUF4136 domain-containing protein</fullName>
    </submittedName>
</protein>
<dbReference type="Pfam" id="PF13590">
    <property type="entry name" value="DUF4136"/>
    <property type="match status" value="1"/>
</dbReference>
<gene>
    <name evidence="2" type="ORF">PP769_16330</name>
</gene>
<keyword evidence="3" id="KW-1185">Reference proteome</keyword>
<dbReference type="AlphaFoldDB" id="A0AA96GAL9"/>
<sequence length="192" mass="21136">MQAIKIPRIKECVSIFLLLAVTGCISKIYIDYDKHADFTQYQTYAWKEGTPTKHPLMDRRIITAIDEQLIGKGFQKVDTNPDMVVSYHAATTKEVSYTTSSMGYGYGPAGGTTYGRYGGGLGMWGVGLSSGTATPVTVVKGTLVVDIFDAEKRSMLWRGTANDTVHTDPEKVEDQIHKAVTDMFDKFPPPAK</sequence>
<name>A0AA96GAL9_9BACT</name>
<dbReference type="KEGG" id="nall:PP769_16330"/>
<dbReference type="PROSITE" id="PS51257">
    <property type="entry name" value="PROKAR_LIPOPROTEIN"/>
    <property type="match status" value="1"/>
</dbReference>